<dbReference type="Proteomes" id="UP000001225">
    <property type="component" value="Chromosome"/>
</dbReference>
<dbReference type="InterPro" id="IPR010982">
    <property type="entry name" value="Lambda_DNA-bd_dom_sf"/>
</dbReference>
<gene>
    <name evidence="6" type="primary">ner</name>
    <name evidence="6" type="ordered locus">Bpet4385</name>
</gene>
<dbReference type="STRING" id="94624.Bpet4385"/>
<proteinExistence type="inferred from homology"/>
<evidence type="ECO:0000313" key="7">
    <source>
        <dbReference type="Proteomes" id="UP000001225"/>
    </source>
</evidence>
<evidence type="ECO:0000259" key="5">
    <source>
        <dbReference type="Pfam" id="PF13693"/>
    </source>
</evidence>
<sequence>MTKQRTAKKTALKDWHRADIKAALEKAGWSLRRLAKHHGYSSPTTLTIPLMRPWPKGERIIASAIGRSPAEIWPSRYIEKYSDPIRIASEKALEQEAVCA</sequence>
<reference evidence="6 7" key="1">
    <citation type="journal article" date="2008" name="BMC Genomics">
        <title>The missing link: Bordetella petrii is endowed with both the metabolic versatility of environmental bacteria and virulence traits of pathogenic Bordetellae.</title>
        <authorList>
            <person name="Gross R."/>
            <person name="Guzman C.A."/>
            <person name="Sebaihia M."/>
            <person name="Martins Dos Santos V.A."/>
            <person name="Pieper D.H."/>
            <person name="Koebnik R."/>
            <person name="Lechner M."/>
            <person name="Bartels D."/>
            <person name="Buhrmester J."/>
            <person name="Choudhuri J.V."/>
            <person name="Ebensen T."/>
            <person name="Gaigalat L."/>
            <person name="Herrmann S."/>
            <person name="Khachane A.N."/>
            <person name="Larisch C."/>
            <person name="Link S."/>
            <person name="Linke B."/>
            <person name="Meyer F."/>
            <person name="Mormann S."/>
            <person name="Nakunst D."/>
            <person name="Rueckert C."/>
            <person name="Schneiker-Bekel S."/>
            <person name="Schulze K."/>
            <person name="Vorhoelter F.J."/>
            <person name="Yevsa T."/>
            <person name="Engle J.T."/>
            <person name="Goldman W.E."/>
            <person name="Puehler A."/>
            <person name="Goebel U.B."/>
            <person name="Goesmann A."/>
            <person name="Bloecker H."/>
            <person name="Kaiser O."/>
            <person name="Martinez-Arias R."/>
        </authorList>
    </citation>
    <scope>NUCLEOTIDE SEQUENCE [LARGE SCALE GENOMIC DNA]</scope>
    <source>
        <strain evidence="7">ATCC BAA-461 / DSM 12804 / CCUG 43448 / CIP 107267 / Se-1111R</strain>
    </source>
</reference>
<keyword evidence="2" id="KW-0805">Transcription regulation</keyword>
<dbReference type="InterPro" id="IPR038722">
    <property type="entry name" value="Ner_HTH_dom"/>
</dbReference>
<dbReference type="KEGG" id="bpt:Bpet4385"/>
<organism evidence="6 7">
    <name type="scientific">Bordetella petrii (strain ATCC BAA-461 / DSM 12804 / CCUG 43448 / CIP 107267 / Se-1111R)</name>
    <dbReference type="NCBI Taxonomy" id="340100"/>
    <lineage>
        <taxon>Bacteria</taxon>
        <taxon>Pseudomonadati</taxon>
        <taxon>Pseudomonadota</taxon>
        <taxon>Betaproteobacteria</taxon>
        <taxon>Burkholderiales</taxon>
        <taxon>Alcaligenaceae</taxon>
        <taxon>Bordetella</taxon>
    </lineage>
</organism>
<dbReference type="GO" id="GO:0003677">
    <property type="term" value="F:DNA binding"/>
    <property type="evidence" value="ECO:0007669"/>
    <property type="project" value="UniProtKB-KW"/>
</dbReference>
<dbReference type="eggNOG" id="COG3423">
    <property type="taxonomic scope" value="Bacteria"/>
</dbReference>
<protein>
    <submittedName>
        <fullName evidence="6">Mu-like prophage FluMu DNA-binding protein Ner</fullName>
    </submittedName>
</protein>
<evidence type="ECO:0000256" key="3">
    <source>
        <dbReference type="ARBA" id="ARBA00023125"/>
    </source>
</evidence>
<feature type="domain" description="Ner winged helix-turn-helix DNA-binding" evidence="5">
    <location>
        <begin position="14"/>
        <end position="84"/>
    </location>
</feature>
<evidence type="ECO:0000256" key="2">
    <source>
        <dbReference type="ARBA" id="ARBA00023015"/>
    </source>
</evidence>
<keyword evidence="4" id="KW-0804">Transcription</keyword>
<accession>A9ICZ3</accession>
<evidence type="ECO:0000256" key="4">
    <source>
        <dbReference type="ARBA" id="ARBA00023163"/>
    </source>
</evidence>
<dbReference type="Gene3D" id="1.10.260.40">
    <property type="entry name" value="lambda repressor-like DNA-binding domains"/>
    <property type="match status" value="1"/>
</dbReference>
<dbReference type="AlphaFoldDB" id="A9ICZ3"/>
<dbReference type="SUPFAM" id="SSF47413">
    <property type="entry name" value="lambda repressor-like DNA-binding domains"/>
    <property type="match status" value="1"/>
</dbReference>
<name>A9ICZ3_BORPD</name>
<dbReference type="EMBL" id="AM902716">
    <property type="protein sequence ID" value="CAP44736.1"/>
    <property type="molecule type" value="Genomic_DNA"/>
</dbReference>
<comment type="similarity">
    <text evidence="1">Belongs to the ner transcriptional regulatory family.</text>
</comment>
<keyword evidence="3" id="KW-0238">DNA-binding</keyword>
<evidence type="ECO:0000256" key="1">
    <source>
        <dbReference type="ARBA" id="ARBA00006157"/>
    </source>
</evidence>
<evidence type="ECO:0000313" key="6">
    <source>
        <dbReference type="EMBL" id="CAP44736.1"/>
    </source>
</evidence>
<dbReference type="Pfam" id="PF13693">
    <property type="entry name" value="HTH_35"/>
    <property type="match status" value="1"/>
</dbReference>
<keyword evidence="7" id="KW-1185">Reference proteome</keyword>